<dbReference type="OrthoDB" id="2221953at2"/>
<gene>
    <name evidence="1" type="ordered locus">Ccur_02710</name>
</gene>
<reference evidence="1 2" key="1">
    <citation type="journal article" date="2009" name="Stand. Genomic Sci.">
        <title>Complete genome sequence of Cryptobacterium curtum type strain (12-3).</title>
        <authorList>
            <person name="Mavrommatis K."/>
            <person name="Pukall R."/>
            <person name="Rohde C."/>
            <person name="Chen F."/>
            <person name="Sims D."/>
            <person name="Brettin T."/>
            <person name="Kuske C."/>
            <person name="Detter J.C."/>
            <person name="Han C."/>
            <person name="Lapidus A."/>
            <person name="Copeland A."/>
            <person name="Glavina Del Rio T."/>
            <person name="Nolan M."/>
            <person name="Lucas S."/>
            <person name="Tice H."/>
            <person name="Cheng J.F."/>
            <person name="Bruce D."/>
            <person name="Goodwin L."/>
            <person name="Pitluck S."/>
            <person name="Ovchinnikova G."/>
            <person name="Pati A."/>
            <person name="Ivanova N."/>
            <person name="Chen A."/>
            <person name="Palaniappan K."/>
            <person name="Chain P."/>
            <person name="D'haeseleer P."/>
            <person name="Goker M."/>
            <person name="Bristow J."/>
            <person name="Eisen J.A."/>
            <person name="Markowitz V."/>
            <person name="Hugenholtz P."/>
            <person name="Rohde M."/>
            <person name="Klenk H.P."/>
            <person name="Kyrpides N.C."/>
        </authorList>
    </citation>
    <scope>NUCLEOTIDE SEQUENCE [LARGE SCALE GENOMIC DNA]</scope>
    <source>
        <strain evidence="2">ATCC 700683 / DSM 15641 / 12-3</strain>
    </source>
</reference>
<evidence type="ECO:0008006" key="3">
    <source>
        <dbReference type="Google" id="ProtNLM"/>
    </source>
</evidence>
<evidence type="ECO:0000313" key="2">
    <source>
        <dbReference type="Proteomes" id="UP000000954"/>
    </source>
</evidence>
<evidence type="ECO:0000313" key="1">
    <source>
        <dbReference type="EMBL" id="ACU93998.1"/>
    </source>
</evidence>
<keyword evidence="2" id="KW-1185">Reference proteome</keyword>
<dbReference type="STRING" id="469378.Ccur_02710"/>
<dbReference type="InterPro" id="IPR021080">
    <property type="entry name" value="Minor_capsid_protein"/>
</dbReference>
<name>C7MM58_CRYCD</name>
<dbReference type="Proteomes" id="UP000000954">
    <property type="component" value="Chromosome"/>
</dbReference>
<dbReference type="KEGG" id="ccu:Ccur_02710"/>
<proteinExistence type="predicted"/>
<accession>C7MM58</accession>
<dbReference type="EMBL" id="CP001682">
    <property type="protein sequence ID" value="ACU93998.1"/>
    <property type="molecule type" value="Genomic_DNA"/>
</dbReference>
<organism evidence="1 2">
    <name type="scientific">Cryptobacterium curtum (strain ATCC 700683 / DSM 15641 / CCUG 43107 / 12-3)</name>
    <dbReference type="NCBI Taxonomy" id="469378"/>
    <lineage>
        <taxon>Bacteria</taxon>
        <taxon>Bacillati</taxon>
        <taxon>Actinomycetota</taxon>
        <taxon>Coriobacteriia</taxon>
        <taxon>Eggerthellales</taxon>
        <taxon>Eggerthellaceae</taxon>
        <taxon>Cryptobacterium</taxon>
    </lineage>
</organism>
<sequence length="111" mass="12411">MSLDITHNLAGFDKLLDACKDGIQEELAERVAKDMEPYVPKDTGALRGTVKVSKDEIVYPMNYAAPVYDMPDGTHWTTAGTGGKWFEEAKSHHMNDWNGTVAESIARQIRR</sequence>
<dbReference type="AlphaFoldDB" id="C7MM58"/>
<dbReference type="RefSeq" id="WP_012802686.1">
    <property type="nucleotide sequence ID" value="NC_013170.1"/>
</dbReference>
<dbReference type="Pfam" id="PF11114">
    <property type="entry name" value="Minor_capsid_2"/>
    <property type="match status" value="1"/>
</dbReference>
<protein>
    <recommendedName>
        <fullName evidence="3">Minor capsid protein</fullName>
    </recommendedName>
</protein>
<dbReference type="HOGENOM" id="CLU_2154173_0_0_11"/>